<feature type="compositionally biased region" description="Gly residues" evidence="1">
    <location>
        <begin position="351"/>
        <end position="369"/>
    </location>
</feature>
<dbReference type="Proteomes" id="UP000772196">
    <property type="component" value="Unassembled WGS sequence"/>
</dbReference>
<feature type="region of interest" description="Disordered" evidence="1">
    <location>
        <begin position="293"/>
        <end position="371"/>
    </location>
</feature>
<feature type="compositionally biased region" description="Pro residues" evidence="1">
    <location>
        <begin position="300"/>
        <end position="311"/>
    </location>
</feature>
<name>A0ABX1H8S3_9ACTN</name>
<feature type="compositionally biased region" description="Low complexity" evidence="1">
    <location>
        <begin position="312"/>
        <end position="324"/>
    </location>
</feature>
<evidence type="ECO:0008006" key="4">
    <source>
        <dbReference type="Google" id="ProtNLM"/>
    </source>
</evidence>
<organism evidence="2 3">
    <name type="scientific">Streptomyces physcomitrii</name>
    <dbReference type="NCBI Taxonomy" id="2724184"/>
    <lineage>
        <taxon>Bacteria</taxon>
        <taxon>Bacillati</taxon>
        <taxon>Actinomycetota</taxon>
        <taxon>Actinomycetes</taxon>
        <taxon>Kitasatosporales</taxon>
        <taxon>Streptomycetaceae</taxon>
        <taxon>Streptomyces</taxon>
    </lineage>
</organism>
<sequence length="437" mass="44354">MFGIVRPCAHRLTGGLKSQWTAHLCGLCLALRGDHGQFARVVTNYDGLLISVLTEAQSPRAADGRRTAGPCPLRGMRTASVATGEGARLAAAVSLVLASAKMQDHLTDGDGLLARRPLAVAARRVAAGWNRAGHRGGSAVGFDTAVLLDAVDRQPGIEALAGPGTPLLTVTEPTETATAAAFAHTAVLAGRPGNAAPLAEAGRLFGRLAHLLDAVEDQSADAAAGAWNPLTATGTPRSEARRLADDALHGIRLALREAEFTDAKLAHQLLVHELARSVDRAFGTASCGHAPAQGAFGPPQGAPYPGAPVPGNPYAQPGPQGGTPYPQPGPGTGNPYAQPGPYTTPAPGGPGGPAGPGGPEDGGGGGGGRPPRRPRGLLAGCAVALGLFCTCQVCCADQYEGPWSRQQRDGWCGNCDCGGCDGCCDCCECCECCDCSC</sequence>
<evidence type="ECO:0000256" key="1">
    <source>
        <dbReference type="SAM" id="MobiDB-lite"/>
    </source>
</evidence>
<dbReference type="Pfam" id="PF18937">
    <property type="entry name" value="DUF5685"/>
    <property type="match status" value="1"/>
</dbReference>
<accession>A0ABX1H8S3</accession>
<reference evidence="2 3" key="1">
    <citation type="submission" date="2020-04" db="EMBL/GenBank/DDBJ databases">
        <title>Phylogenetic Diversity and Antibacterial Activity against Ralstonia solanacearum of Endophytic Actinomycete Isolated from Moss.</title>
        <authorList>
            <person name="Zhuang X."/>
        </authorList>
    </citation>
    <scope>NUCLEOTIDE SEQUENCE [LARGE SCALE GENOMIC DNA]</scope>
    <source>
        <strain evidence="2 3">LD120</strain>
    </source>
</reference>
<proteinExistence type="predicted"/>
<dbReference type="EMBL" id="JAAWWP010000012">
    <property type="protein sequence ID" value="NKI43411.1"/>
    <property type="molecule type" value="Genomic_DNA"/>
</dbReference>
<dbReference type="InterPro" id="IPR043740">
    <property type="entry name" value="DUF5685"/>
</dbReference>
<protein>
    <recommendedName>
        <fullName evidence="4">Regulatory protein</fullName>
    </recommendedName>
</protein>
<gene>
    <name evidence="2" type="ORF">HFV08_19645</name>
</gene>
<dbReference type="RefSeq" id="WP_168541054.1">
    <property type="nucleotide sequence ID" value="NZ_JAAWWP010000012.1"/>
</dbReference>
<keyword evidence="3" id="KW-1185">Reference proteome</keyword>
<evidence type="ECO:0000313" key="3">
    <source>
        <dbReference type="Proteomes" id="UP000772196"/>
    </source>
</evidence>
<evidence type="ECO:0000313" key="2">
    <source>
        <dbReference type="EMBL" id="NKI43411.1"/>
    </source>
</evidence>
<comment type="caution">
    <text evidence="2">The sequence shown here is derived from an EMBL/GenBank/DDBJ whole genome shotgun (WGS) entry which is preliminary data.</text>
</comment>